<evidence type="ECO:0000259" key="1">
    <source>
        <dbReference type="Pfam" id="PF00534"/>
    </source>
</evidence>
<gene>
    <name evidence="3" type="ORF">EBAPG3_008790</name>
</gene>
<organism evidence="3 4">
    <name type="scientific">Nitrosospira lacus</name>
    <dbReference type="NCBI Taxonomy" id="1288494"/>
    <lineage>
        <taxon>Bacteria</taxon>
        <taxon>Pseudomonadati</taxon>
        <taxon>Pseudomonadota</taxon>
        <taxon>Betaproteobacteria</taxon>
        <taxon>Nitrosomonadales</taxon>
        <taxon>Nitrosomonadaceae</taxon>
        <taxon>Nitrosospira</taxon>
    </lineage>
</organism>
<dbReference type="Pfam" id="PF13439">
    <property type="entry name" value="Glyco_transf_4"/>
    <property type="match status" value="1"/>
</dbReference>
<reference evidence="3 4" key="1">
    <citation type="journal article" date="2015" name="Int. J. Syst. Evol. Microbiol.">
        <title>Nitrosospira lacus sp. nov., a psychrotolerant, ammonia-oxidizing bacterium from sandy lake sediment.</title>
        <authorList>
            <person name="Urakawa H."/>
            <person name="Garcia J.C."/>
            <person name="Nielsen J.L."/>
            <person name="Le V.Q."/>
            <person name="Kozlowski J.A."/>
            <person name="Stein L.Y."/>
            <person name="Lim C.K."/>
            <person name="Pommerening-Roser A."/>
            <person name="Martens-Habbena W."/>
            <person name="Stahl D.A."/>
            <person name="Klotz M.G."/>
        </authorList>
    </citation>
    <scope>NUCLEOTIDE SEQUENCE [LARGE SCALE GENOMIC DNA]</scope>
    <source>
        <strain evidence="3 4">APG3</strain>
    </source>
</reference>
<feature type="domain" description="Glycosyl transferase family 1" evidence="1">
    <location>
        <begin position="195"/>
        <end position="351"/>
    </location>
</feature>
<evidence type="ECO:0000313" key="4">
    <source>
        <dbReference type="Proteomes" id="UP000012179"/>
    </source>
</evidence>
<evidence type="ECO:0000259" key="2">
    <source>
        <dbReference type="Pfam" id="PF13439"/>
    </source>
</evidence>
<proteinExistence type="predicted"/>
<protein>
    <submittedName>
        <fullName evidence="3">Glycosyl transferase family 1</fullName>
    </submittedName>
</protein>
<dbReference type="Pfam" id="PF00534">
    <property type="entry name" value="Glycos_transf_1"/>
    <property type="match status" value="1"/>
</dbReference>
<dbReference type="eggNOG" id="COG0438">
    <property type="taxonomic scope" value="Bacteria"/>
</dbReference>
<dbReference type="RefSeq" id="WP_004178510.1">
    <property type="nucleotide sequence ID" value="NZ_CP021106.3"/>
</dbReference>
<evidence type="ECO:0000313" key="3">
    <source>
        <dbReference type="EMBL" id="ARO87854.1"/>
    </source>
</evidence>
<dbReference type="PANTHER" id="PTHR12526">
    <property type="entry name" value="GLYCOSYLTRANSFERASE"/>
    <property type="match status" value="1"/>
</dbReference>
<name>A0A1W6SPW0_9PROT</name>
<dbReference type="GO" id="GO:0016757">
    <property type="term" value="F:glycosyltransferase activity"/>
    <property type="evidence" value="ECO:0007669"/>
    <property type="project" value="InterPro"/>
</dbReference>
<keyword evidence="4" id="KW-1185">Reference proteome</keyword>
<dbReference type="AlphaFoldDB" id="A0A1W6SPW0"/>
<dbReference type="InterPro" id="IPR001296">
    <property type="entry name" value="Glyco_trans_1"/>
</dbReference>
<accession>A0A1W6SPW0</accession>
<dbReference type="EMBL" id="CP021106">
    <property type="protein sequence ID" value="ARO87854.1"/>
    <property type="molecule type" value="Genomic_DNA"/>
</dbReference>
<feature type="domain" description="Glycosyltransferase subfamily 4-like N-terminal" evidence="2">
    <location>
        <begin position="14"/>
        <end position="180"/>
    </location>
</feature>
<dbReference type="KEGG" id="nlc:EBAPG3_008790"/>
<dbReference type="CDD" id="cd03801">
    <property type="entry name" value="GT4_PimA-like"/>
    <property type="match status" value="1"/>
</dbReference>
<dbReference type="Proteomes" id="UP000012179">
    <property type="component" value="Chromosome"/>
</dbReference>
<dbReference type="SUPFAM" id="SSF53756">
    <property type="entry name" value="UDP-Glycosyltransferase/glycogen phosphorylase"/>
    <property type="match status" value="1"/>
</dbReference>
<dbReference type="OrthoDB" id="9801609at2"/>
<keyword evidence="3" id="KW-0808">Transferase</keyword>
<sequence>MRVCFISHSAERYGAELALLELLKGLVELGVECKVLVPERGPLLAALDQLHIEWRIINYPRWASGSRRRKISRRITRILGTLFWTIPMARAIVKWRCDIIYTNTVIIGAGALAAWLAHRPHIWHLHESGYCLERLFDLGEHAPRLINHLSARVIVISHAVENEYARYIHPRKLCVIYQSVTLSGINQNLPAQIENKRRFRCTIVGSLQASKGQDEAIIALAELVHRGVDAELLIVGTGDNRFRDSLGQQIKFLCLEERVIFYGYAKNPLPLIHASDVILMCSRFEAFGRVTVETMLAGKPIIGTSSGGTRELIEDGKTGLLYKPGDHNELANKIQYLYENPEKRATLGAAALSWAERRFSRERYAKEVLDLLDGVWTRPSR</sequence>
<dbReference type="InterPro" id="IPR028098">
    <property type="entry name" value="Glyco_trans_4-like_N"/>
</dbReference>
<dbReference type="Gene3D" id="3.40.50.2000">
    <property type="entry name" value="Glycogen Phosphorylase B"/>
    <property type="match status" value="2"/>
</dbReference>